<evidence type="ECO:0000313" key="4">
    <source>
        <dbReference type="EMBL" id="EPE28992.1"/>
    </source>
</evidence>
<evidence type="ECO:0000313" key="5">
    <source>
        <dbReference type="Proteomes" id="UP000016922"/>
    </source>
</evidence>
<dbReference type="PANTHER" id="PTHR46825:SF15">
    <property type="entry name" value="BETA-LACTAMASE-RELATED DOMAIN-CONTAINING PROTEIN"/>
    <property type="match status" value="1"/>
</dbReference>
<dbReference type="Pfam" id="PF11954">
    <property type="entry name" value="DUF3471"/>
    <property type="match status" value="1"/>
</dbReference>
<name>S3CRA1_GLAL2</name>
<organism evidence="4 5">
    <name type="scientific">Glarea lozoyensis (strain ATCC 20868 / MF5171)</name>
    <dbReference type="NCBI Taxonomy" id="1116229"/>
    <lineage>
        <taxon>Eukaryota</taxon>
        <taxon>Fungi</taxon>
        <taxon>Dikarya</taxon>
        <taxon>Ascomycota</taxon>
        <taxon>Pezizomycotina</taxon>
        <taxon>Leotiomycetes</taxon>
        <taxon>Helotiales</taxon>
        <taxon>Helotiaceae</taxon>
        <taxon>Glarea</taxon>
    </lineage>
</organism>
<dbReference type="InterPro" id="IPR012338">
    <property type="entry name" value="Beta-lactam/transpept-like"/>
</dbReference>
<dbReference type="eggNOG" id="ENOG502S4SE">
    <property type="taxonomic scope" value="Eukaryota"/>
</dbReference>
<comment type="similarity">
    <text evidence="1">Belongs to the peptidase S12 family.</text>
</comment>
<dbReference type="OrthoDB" id="5946976at2759"/>
<feature type="domain" description="Beta-lactamase-related" evidence="2">
    <location>
        <begin position="47"/>
        <end position="363"/>
    </location>
</feature>
<evidence type="ECO:0000259" key="3">
    <source>
        <dbReference type="Pfam" id="PF11954"/>
    </source>
</evidence>
<dbReference type="RefSeq" id="XP_008083101.1">
    <property type="nucleotide sequence ID" value="XM_008084910.1"/>
</dbReference>
<dbReference type="GeneID" id="19459210"/>
<dbReference type="HOGENOM" id="CLU_020027_14_1_1"/>
<dbReference type="PANTHER" id="PTHR46825">
    <property type="entry name" value="D-ALANYL-D-ALANINE-CARBOXYPEPTIDASE/ENDOPEPTIDASE AMPH"/>
    <property type="match status" value="1"/>
</dbReference>
<dbReference type="Proteomes" id="UP000016922">
    <property type="component" value="Unassembled WGS sequence"/>
</dbReference>
<dbReference type="AlphaFoldDB" id="S3CRA1"/>
<dbReference type="InterPro" id="IPR021860">
    <property type="entry name" value="Peptidase_S12_Pab87-rel_C"/>
</dbReference>
<dbReference type="Gene3D" id="2.40.128.600">
    <property type="match status" value="1"/>
</dbReference>
<feature type="domain" description="Peptidase S12 Pab87-related C-terminal" evidence="3">
    <location>
        <begin position="422"/>
        <end position="527"/>
    </location>
</feature>
<protein>
    <submittedName>
        <fullName evidence="4">Beta-lactamase/transpeptidase-like protein</fullName>
    </submittedName>
</protein>
<keyword evidence="5" id="KW-1185">Reference proteome</keyword>
<proteinExistence type="inferred from homology"/>
<dbReference type="EMBL" id="KE145367">
    <property type="protein sequence ID" value="EPE28992.1"/>
    <property type="molecule type" value="Genomic_DNA"/>
</dbReference>
<evidence type="ECO:0000259" key="2">
    <source>
        <dbReference type="Pfam" id="PF00144"/>
    </source>
</evidence>
<evidence type="ECO:0000256" key="1">
    <source>
        <dbReference type="ARBA" id="ARBA00038215"/>
    </source>
</evidence>
<dbReference type="Gene3D" id="3.40.710.10">
    <property type="entry name" value="DD-peptidase/beta-lactamase superfamily"/>
    <property type="match status" value="1"/>
</dbReference>
<dbReference type="InterPro" id="IPR050491">
    <property type="entry name" value="AmpC-like"/>
</dbReference>
<dbReference type="InterPro" id="IPR001466">
    <property type="entry name" value="Beta-lactam-related"/>
</dbReference>
<dbReference type="SUPFAM" id="SSF56601">
    <property type="entry name" value="beta-lactamase/transpeptidase-like"/>
    <property type="match status" value="1"/>
</dbReference>
<accession>S3CRA1</accession>
<dbReference type="KEGG" id="glz:GLAREA_00150"/>
<gene>
    <name evidence="4" type="ORF">GLAREA_00150</name>
</gene>
<reference evidence="4 5" key="1">
    <citation type="journal article" date="2013" name="BMC Genomics">
        <title>Genomics-driven discovery of the pneumocandin biosynthetic gene cluster in the fungus Glarea lozoyensis.</title>
        <authorList>
            <person name="Chen L."/>
            <person name="Yue Q."/>
            <person name="Zhang X."/>
            <person name="Xiang M."/>
            <person name="Wang C."/>
            <person name="Li S."/>
            <person name="Che Y."/>
            <person name="Ortiz-Lopez F.J."/>
            <person name="Bills G.F."/>
            <person name="Liu X."/>
            <person name="An Z."/>
        </authorList>
    </citation>
    <scope>NUCLEOTIDE SEQUENCE [LARGE SCALE GENOMIC DNA]</scope>
    <source>
        <strain evidence="5">ATCC 20868 / MF5171</strain>
    </source>
</reference>
<dbReference type="OMA" id="YRDPWYG"/>
<sequence length="530" mass="59191">MKLLNISTPLSLISLFSTTEQKPLQKRTNPLEDGAFKALANDQINRWHVPGIAISIVDGNDTWAQGYGISQFPSTPVTPETLFFGGSTTKAFTAAALARLIASGNHTGLSWKTPVGELIRDDFVLEDVVRTGLVTVEDVLSHRTGMPRHDISYGGSDPKTSKSYTPRDLVRNLRYLPLTAGLRERFQYCNMMYVVASYVVETLSGVWLGDFLKREIWGKLGMNATYFSNEDALAAPEPLAKGYVYTNSTYVEVPYMDLTSVSGAGSIISNVLDYSKWVRSLLTLTGPLSPSSIRELLTPRTIVLEKEPWLKGPKAYALGWINGNYRGYEYFEHSGGMEAFGAQVIFFPDLNYGITAFGNTGVTSNYAELSLIWRLIDDKLNVPASERFDWDEFNTAQLKYIEQIYDNAQSIYYPNIPSPPLPLSRPLSNYTGTYFHPAYHNITLTLNNTSSVEQLYALREATWVVYFTLKHISGDYFIAYVESTKSPGLIFRQAVPAEFKISADGVVDRFGIAAEPEMGIDGRIWFDRIA</sequence>
<dbReference type="Pfam" id="PF00144">
    <property type="entry name" value="Beta-lactamase"/>
    <property type="match status" value="1"/>
</dbReference>